<dbReference type="EMBL" id="RHIB01000003">
    <property type="protein sequence ID" value="RNA66924.1"/>
    <property type="molecule type" value="Genomic_DNA"/>
</dbReference>
<accession>A0A3M7TNU9</accession>
<dbReference type="AlphaFoldDB" id="A0A3M7TNU9"/>
<dbReference type="OrthoDB" id="9813491at2"/>
<sequence length="107" mass="12471">MPVYNKLVRDRIPEVIAHTGKKAVWETLTDEQYLSCAKEKMKEELGEYLASKNDDEAVEELADLLELIYCLAEQHNSTVDQLEVVRREKAEKRGSFKEKVFLREVIE</sequence>
<keyword evidence="2" id="KW-1185">Reference proteome</keyword>
<comment type="caution">
    <text evidence="1">The sequence shown here is derived from an EMBL/GenBank/DDBJ whole genome shotgun (WGS) entry which is preliminary data.</text>
</comment>
<dbReference type="RefSeq" id="WP_122900850.1">
    <property type="nucleotide sequence ID" value="NZ_RHIB01000003.1"/>
</dbReference>
<gene>
    <name evidence="1" type="ORF">EBO34_17125</name>
</gene>
<reference evidence="1 2" key="1">
    <citation type="submission" date="2018-10" db="EMBL/GenBank/DDBJ databases">
        <title>Bacillus Keqinensis sp. nov., a moderately halophilic bacterium isolated from a saline-alkaline lake.</title>
        <authorList>
            <person name="Wang H."/>
        </authorList>
    </citation>
    <scope>NUCLEOTIDE SEQUENCE [LARGE SCALE GENOMIC DNA]</scope>
    <source>
        <strain evidence="1 2">KQ-3</strain>
    </source>
</reference>
<protein>
    <submittedName>
        <fullName evidence="1">Phosphoribosyl-ATP pyrophosphohydrolase</fullName>
    </submittedName>
</protein>
<dbReference type="GO" id="GO:0016787">
    <property type="term" value="F:hydrolase activity"/>
    <property type="evidence" value="ECO:0007669"/>
    <property type="project" value="UniProtKB-KW"/>
</dbReference>
<name>A0A3M7TNU9_9BACI</name>
<organism evidence="1 2">
    <name type="scientific">Alteribacter keqinensis</name>
    <dbReference type="NCBI Taxonomy" id="2483800"/>
    <lineage>
        <taxon>Bacteria</taxon>
        <taxon>Bacillati</taxon>
        <taxon>Bacillota</taxon>
        <taxon>Bacilli</taxon>
        <taxon>Bacillales</taxon>
        <taxon>Bacillaceae</taxon>
        <taxon>Alteribacter</taxon>
    </lineage>
</organism>
<evidence type="ECO:0000313" key="2">
    <source>
        <dbReference type="Proteomes" id="UP000278746"/>
    </source>
</evidence>
<evidence type="ECO:0000313" key="1">
    <source>
        <dbReference type="EMBL" id="RNA66924.1"/>
    </source>
</evidence>
<proteinExistence type="predicted"/>
<dbReference type="SUPFAM" id="SSF101386">
    <property type="entry name" value="all-alpha NTP pyrophosphatases"/>
    <property type="match status" value="1"/>
</dbReference>
<dbReference type="Proteomes" id="UP000278746">
    <property type="component" value="Unassembled WGS sequence"/>
</dbReference>
<keyword evidence="1" id="KW-0378">Hydrolase</keyword>
<dbReference type="CDD" id="cd11532">
    <property type="entry name" value="NTP-PPase_COG4997"/>
    <property type="match status" value="1"/>
</dbReference>
<dbReference type="InterPro" id="IPR038735">
    <property type="entry name" value="MSMEG_1276-like_NTP-PPase_dom"/>
</dbReference>